<dbReference type="InterPro" id="IPR038883">
    <property type="entry name" value="AN11006-like"/>
</dbReference>
<evidence type="ECO:0000313" key="1">
    <source>
        <dbReference type="EMBL" id="UJO24019.1"/>
    </source>
</evidence>
<dbReference type="PANTHER" id="PTHR42085">
    <property type="entry name" value="F-BOX DOMAIN-CONTAINING PROTEIN"/>
    <property type="match status" value="1"/>
</dbReference>
<dbReference type="EMBL" id="CP090173">
    <property type="protein sequence ID" value="UJO24019.1"/>
    <property type="molecule type" value="Genomic_DNA"/>
</dbReference>
<dbReference type="OrthoDB" id="3934270at2759"/>
<dbReference type="KEGG" id="ffu:CLAFUR5_12880"/>
<reference evidence="1" key="2">
    <citation type="journal article" date="2022" name="Microb. Genom.">
        <title>A chromosome-scale genome assembly of the tomato pathogen Cladosporium fulvum reveals a compartmentalized genome architecture and the presence of a dispensable chromosome.</title>
        <authorList>
            <person name="Zaccaron A.Z."/>
            <person name="Chen L.H."/>
            <person name="Samaras A."/>
            <person name="Stergiopoulos I."/>
        </authorList>
    </citation>
    <scope>NUCLEOTIDE SEQUENCE</scope>
    <source>
        <strain evidence="1">Race5_Kim</strain>
    </source>
</reference>
<organism evidence="1 2">
    <name type="scientific">Passalora fulva</name>
    <name type="common">Tomato leaf mold</name>
    <name type="synonym">Cladosporium fulvum</name>
    <dbReference type="NCBI Taxonomy" id="5499"/>
    <lineage>
        <taxon>Eukaryota</taxon>
        <taxon>Fungi</taxon>
        <taxon>Dikarya</taxon>
        <taxon>Ascomycota</taxon>
        <taxon>Pezizomycotina</taxon>
        <taxon>Dothideomycetes</taxon>
        <taxon>Dothideomycetidae</taxon>
        <taxon>Mycosphaerellales</taxon>
        <taxon>Mycosphaerellaceae</taxon>
        <taxon>Fulvia</taxon>
    </lineage>
</organism>
<dbReference type="RefSeq" id="XP_047768385.1">
    <property type="nucleotide sequence ID" value="XM_047912028.1"/>
</dbReference>
<dbReference type="GeneID" id="71992758"/>
<protein>
    <submittedName>
        <fullName evidence="1">Uncharacterized protein</fullName>
    </submittedName>
</protein>
<keyword evidence="2" id="KW-1185">Reference proteome</keyword>
<dbReference type="Proteomes" id="UP000756132">
    <property type="component" value="Chromosome 11"/>
</dbReference>
<dbReference type="PANTHER" id="PTHR42085:SF1">
    <property type="entry name" value="F-BOX DOMAIN-CONTAINING PROTEIN"/>
    <property type="match status" value="1"/>
</dbReference>
<gene>
    <name evidence="1" type="ORF">CLAFUR5_12880</name>
</gene>
<reference evidence="1" key="1">
    <citation type="submission" date="2021-12" db="EMBL/GenBank/DDBJ databases">
        <authorList>
            <person name="Zaccaron A."/>
            <person name="Stergiopoulos I."/>
        </authorList>
    </citation>
    <scope>NUCLEOTIDE SEQUENCE</scope>
    <source>
        <strain evidence="1">Race5_Kim</strain>
    </source>
</reference>
<proteinExistence type="predicted"/>
<dbReference type="AlphaFoldDB" id="A0A9Q8PKF9"/>
<name>A0A9Q8PKF9_PASFU</name>
<evidence type="ECO:0000313" key="2">
    <source>
        <dbReference type="Proteomes" id="UP000756132"/>
    </source>
</evidence>
<sequence length="181" mass="21154">MASTTTTKDSTNCRLLEMPAELRNNIYRFTLCEHTTQITQTTFQQPALLATCRQTRKEASIIYYYENDFDIHVHNFDPAVARSWHQHARPFFRKQTPKSSIIFGTVDPRSWTNLMRWIKLHVSREAVGIAQCERNDPDSNVAGGAMKIARELYAVETDWEMIEKVLEIYKVSTKYTIDWED</sequence>
<accession>A0A9Q8PKF9</accession>